<dbReference type="AlphaFoldDB" id="A0A9D1N7Q6"/>
<evidence type="ECO:0000313" key="4">
    <source>
        <dbReference type="EMBL" id="HIU96645.1"/>
    </source>
</evidence>
<sequence length="182" mass="20018">MIFEEKKIDSQRIYEGAILNVRRDRVTAVKGQAFREIIEHNGAVAIVPITDDGNVVMVEQYRYACGQTVLEIPAGKIDKGETDPAQVAARELREETGYSAETVKYLGKINTSVAYSEEVIHIYAMTGLSAGQQDLDDDEAINVVEMPFEEACRMASGGQLIDAKTVAGLFMAKEQLSDISPR</sequence>
<dbReference type="GO" id="GO:0005829">
    <property type="term" value="C:cytosol"/>
    <property type="evidence" value="ECO:0007669"/>
    <property type="project" value="TreeGrafter"/>
</dbReference>
<dbReference type="Pfam" id="PF00293">
    <property type="entry name" value="NUDIX"/>
    <property type="match status" value="1"/>
</dbReference>
<proteinExistence type="predicted"/>
<dbReference type="Proteomes" id="UP000824130">
    <property type="component" value="Unassembled WGS sequence"/>
</dbReference>
<reference evidence="4" key="1">
    <citation type="submission" date="2020-10" db="EMBL/GenBank/DDBJ databases">
        <authorList>
            <person name="Gilroy R."/>
        </authorList>
    </citation>
    <scope>NUCLEOTIDE SEQUENCE</scope>
    <source>
        <strain evidence="4">ChiSjej4B22-8349</strain>
    </source>
</reference>
<dbReference type="PRINTS" id="PR00502">
    <property type="entry name" value="NUDIXFAMILY"/>
</dbReference>
<dbReference type="InterPro" id="IPR000086">
    <property type="entry name" value="NUDIX_hydrolase_dom"/>
</dbReference>
<dbReference type="Gene3D" id="3.90.79.10">
    <property type="entry name" value="Nucleoside Triphosphate Pyrophosphohydrolase"/>
    <property type="match status" value="1"/>
</dbReference>
<evidence type="ECO:0000259" key="3">
    <source>
        <dbReference type="PROSITE" id="PS51462"/>
    </source>
</evidence>
<dbReference type="InterPro" id="IPR020476">
    <property type="entry name" value="Nudix_hydrolase"/>
</dbReference>
<dbReference type="FunFam" id="3.90.79.10:FF:000024">
    <property type="entry name" value="ADP-ribose pyrophosphatase"/>
    <property type="match status" value="1"/>
</dbReference>
<dbReference type="EMBL" id="DVOB01000170">
    <property type="protein sequence ID" value="HIU96645.1"/>
    <property type="molecule type" value="Genomic_DNA"/>
</dbReference>
<dbReference type="InterPro" id="IPR015797">
    <property type="entry name" value="NUDIX_hydrolase-like_dom_sf"/>
</dbReference>
<accession>A0A9D1N7Q6</accession>
<comment type="caution">
    <text evidence="4">The sequence shown here is derived from an EMBL/GenBank/DDBJ whole genome shotgun (WGS) entry which is preliminary data.</text>
</comment>
<gene>
    <name evidence="4" type="ORF">IAD25_08090</name>
</gene>
<dbReference type="GO" id="GO:0019693">
    <property type="term" value="P:ribose phosphate metabolic process"/>
    <property type="evidence" value="ECO:0007669"/>
    <property type="project" value="TreeGrafter"/>
</dbReference>
<dbReference type="PROSITE" id="PS51462">
    <property type="entry name" value="NUDIX"/>
    <property type="match status" value="1"/>
</dbReference>
<organism evidence="4 5">
    <name type="scientific">Candidatus Allocopromorpha excrementipullorum</name>
    <dbReference type="NCBI Taxonomy" id="2840743"/>
    <lineage>
        <taxon>Bacteria</taxon>
        <taxon>Bacillati</taxon>
        <taxon>Bacillota</taxon>
        <taxon>Clostridia</taxon>
        <taxon>Eubacteriales</taxon>
        <taxon>Eubacteriaceae</taxon>
        <taxon>Eubacteriaceae incertae sedis</taxon>
        <taxon>Candidatus Allocopromorpha</taxon>
    </lineage>
</organism>
<name>A0A9D1N7Q6_9FIRM</name>
<evidence type="ECO:0000313" key="5">
    <source>
        <dbReference type="Proteomes" id="UP000824130"/>
    </source>
</evidence>
<evidence type="ECO:0000256" key="1">
    <source>
        <dbReference type="ARBA" id="ARBA00001946"/>
    </source>
</evidence>
<dbReference type="PANTHER" id="PTHR11839">
    <property type="entry name" value="UDP/ADP-SUGAR PYROPHOSPHATASE"/>
    <property type="match status" value="1"/>
</dbReference>
<dbReference type="GO" id="GO:0006753">
    <property type="term" value="P:nucleoside phosphate metabolic process"/>
    <property type="evidence" value="ECO:0007669"/>
    <property type="project" value="TreeGrafter"/>
</dbReference>
<protein>
    <submittedName>
        <fullName evidence="4">NUDIX hydrolase</fullName>
    </submittedName>
</protein>
<dbReference type="GO" id="GO:0016787">
    <property type="term" value="F:hydrolase activity"/>
    <property type="evidence" value="ECO:0007669"/>
    <property type="project" value="UniProtKB-KW"/>
</dbReference>
<reference evidence="4" key="2">
    <citation type="journal article" date="2021" name="PeerJ">
        <title>Extensive microbial diversity within the chicken gut microbiome revealed by metagenomics and culture.</title>
        <authorList>
            <person name="Gilroy R."/>
            <person name="Ravi A."/>
            <person name="Getino M."/>
            <person name="Pursley I."/>
            <person name="Horton D.L."/>
            <person name="Alikhan N.F."/>
            <person name="Baker D."/>
            <person name="Gharbi K."/>
            <person name="Hall N."/>
            <person name="Watson M."/>
            <person name="Adriaenssens E.M."/>
            <person name="Foster-Nyarko E."/>
            <person name="Jarju S."/>
            <person name="Secka A."/>
            <person name="Antonio M."/>
            <person name="Oren A."/>
            <person name="Chaudhuri R.R."/>
            <person name="La Ragione R."/>
            <person name="Hildebrand F."/>
            <person name="Pallen M.J."/>
        </authorList>
    </citation>
    <scope>NUCLEOTIDE SEQUENCE</scope>
    <source>
        <strain evidence="4">ChiSjej4B22-8349</strain>
    </source>
</reference>
<keyword evidence="2 4" id="KW-0378">Hydrolase</keyword>
<dbReference type="PANTHER" id="PTHR11839:SF18">
    <property type="entry name" value="NUDIX HYDROLASE DOMAIN-CONTAINING PROTEIN"/>
    <property type="match status" value="1"/>
</dbReference>
<feature type="domain" description="Nudix hydrolase" evidence="3">
    <location>
        <begin position="39"/>
        <end position="173"/>
    </location>
</feature>
<evidence type="ECO:0000256" key="2">
    <source>
        <dbReference type="ARBA" id="ARBA00022801"/>
    </source>
</evidence>
<comment type="cofactor">
    <cofactor evidence="1">
        <name>Mg(2+)</name>
        <dbReference type="ChEBI" id="CHEBI:18420"/>
    </cofactor>
</comment>
<dbReference type="SUPFAM" id="SSF55811">
    <property type="entry name" value="Nudix"/>
    <property type="match status" value="1"/>
</dbReference>